<keyword evidence="1" id="KW-0812">Transmembrane</keyword>
<dbReference type="RefSeq" id="XP_070902627.1">
    <property type="nucleotide sequence ID" value="XM_071039034.1"/>
</dbReference>
<keyword evidence="1" id="KW-0472">Membrane</keyword>
<reference evidence="2 3" key="1">
    <citation type="submission" date="2024-07" db="EMBL/GenBank/DDBJ databases">
        <title>Section-level genome sequencing and comparative genomics of Aspergillus sections Usti and Cavernicolus.</title>
        <authorList>
            <consortium name="Lawrence Berkeley National Laboratory"/>
            <person name="Nybo J.L."/>
            <person name="Vesth T.C."/>
            <person name="Theobald S."/>
            <person name="Frisvad J.C."/>
            <person name="Larsen T.O."/>
            <person name="Kjaerboelling I."/>
            <person name="Rothschild-Mancinelli K."/>
            <person name="Lyhne E.K."/>
            <person name="Kogle M.E."/>
            <person name="Barry K."/>
            <person name="Clum A."/>
            <person name="Na H."/>
            <person name="Ledsgaard L."/>
            <person name="Lin J."/>
            <person name="Lipzen A."/>
            <person name="Kuo A."/>
            <person name="Riley R."/>
            <person name="Mondo S."/>
            <person name="LaButti K."/>
            <person name="Haridas S."/>
            <person name="Pangalinan J."/>
            <person name="Salamov A.A."/>
            <person name="Simmons B.A."/>
            <person name="Magnuson J.K."/>
            <person name="Chen J."/>
            <person name="Drula E."/>
            <person name="Henrissat B."/>
            <person name="Wiebenga A."/>
            <person name="Lubbers R.J."/>
            <person name="Gomes A.C."/>
            <person name="Macurrencykelacurrency M.R."/>
            <person name="Stajich J."/>
            <person name="Grigoriev I.V."/>
            <person name="Mortensen U.H."/>
            <person name="De vries R.P."/>
            <person name="Baker S.E."/>
            <person name="Andersen M.R."/>
        </authorList>
    </citation>
    <scope>NUCLEOTIDE SEQUENCE [LARGE SCALE GENOMIC DNA]</scope>
    <source>
        <strain evidence="2 3">CBS 756.74</strain>
    </source>
</reference>
<keyword evidence="3" id="KW-1185">Reference proteome</keyword>
<name>A0ABR4KWV6_9EURO</name>
<organism evidence="2 3">
    <name type="scientific">Aspergillus pseudodeflectus</name>
    <dbReference type="NCBI Taxonomy" id="176178"/>
    <lineage>
        <taxon>Eukaryota</taxon>
        <taxon>Fungi</taxon>
        <taxon>Dikarya</taxon>
        <taxon>Ascomycota</taxon>
        <taxon>Pezizomycotina</taxon>
        <taxon>Eurotiomycetes</taxon>
        <taxon>Eurotiomycetidae</taxon>
        <taxon>Eurotiales</taxon>
        <taxon>Aspergillaceae</taxon>
        <taxon>Aspergillus</taxon>
        <taxon>Aspergillus subgen. Nidulantes</taxon>
    </lineage>
</organism>
<gene>
    <name evidence="2" type="ORF">BJX68DRAFT_229438</name>
</gene>
<feature type="transmembrane region" description="Helical" evidence="1">
    <location>
        <begin position="51"/>
        <end position="70"/>
    </location>
</feature>
<comment type="caution">
    <text evidence="2">The sequence shown here is derived from an EMBL/GenBank/DDBJ whole genome shotgun (WGS) entry which is preliminary data.</text>
</comment>
<dbReference type="Proteomes" id="UP001610444">
    <property type="component" value="Unassembled WGS sequence"/>
</dbReference>
<evidence type="ECO:0000313" key="2">
    <source>
        <dbReference type="EMBL" id="KAL2856763.1"/>
    </source>
</evidence>
<protein>
    <submittedName>
        <fullName evidence="2">Uncharacterized protein</fullName>
    </submittedName>
</protein>
<feature type="transmembrane region" description="Helical" evidence="1">
    <location>
        <begin position="20"/>
        <end position="39"/>
    </location>
</feature>
<dbReference type="PANTHER" id="PTHR37540:SF5">
    <property type="entry name" value="TRANSCRIPTION FACTOR DOMAIN-CONTAINING PROTEIN"/>
    <property type="match status" value="1"/>
</dbReference>
<proteinExistence type="predicted"/>
<evidence type="ECO:0000256" key="1">
    <source>
        <dbReference type="SAM" id="Phobius"/>
    </source>
</evidence>
<evidence type="ECO:0000313" key="3">
    <source>
        <dbReference type="Proteomes" id="UP001610444"/>
    </source>
</evidence>
<dbReference type="PANTHER" id="PTHR37540">
    <property type="entry name" value="TRANSCRIPTION FACTOR (ACR-2), PUTATIVE-RELATED-RELATED"/>
    <property type="match status" value="1"/>
</dbReference>
<dbReference type="GeneID" id="98154198"/>
<keyword evidence="1" id="KW-1133">Transmembrane helix</keyword>
<sequence length="422" mass="46856">MGWNHPAVSWGWGDLSDAQAAVLSGVVVPALVIPRLIILASLPFDWGGGPLFLIAYPAGQNLFLLVAHQYPRTFAHSIYNTWTQMVLSDACLFHATLFATSSLMDFVQQKRDNPVTLRHKGATIRLINKAVSQAATHGLQDEVIAVTTYLVYFAKLLGDFQDAEQHDAGITAMLDFKGGTPPPPDTYTSYLLRLRDVWNSIVYRVDTLCPSVAGPRASSGCYTSLLAIAIQKQLERPPHQRLPVPLLHFLITFNNQCVSAVEYALPDHSTGPPETTTADPEPEVHHAMQCISITASIYWTAVTRGLNNSCTYNITDNAGEIEKLKAALLHVDNLFWLRSGPEVLRWILMTGAAGATCLADQAFFILRSYMITSIIEPEEMDAFLVGVDHLLWIFNRKDEQVAEGEDRILDFAWAEDVFRQLM</sequence>
<accession>A0ABR4KWV6</accession>
<dbReference type="EMBL" id="JBFXLR010000007">
    <property type="protein sequence ID" value="KAL2856763.1"/>
    <property type="molecule type" value="Genomic_DNA"/>
</dbReference>